<keyword evidence="1" id="KW-1133">Transmembrane helix</keyword>
<accession>A0A7W3J6W8</accession>
<dbReference type="EMBL" id="JACGWV010000001">
    <property type="protein sequence ID" value="MBA8807320.1"/>
    <property type="molecule type" value="Genomic_DNA"/>
</dbReference>
<keyword evidence="1" id="KW-0812">Transmembrane</keyword>
<dbReference type="AlphaFoldDB" id="A0A7W3J6W8"/>
<dbReference type="RefSeq" id="WP_182614918.1">
    <property type="nucleotide sequence ID" value="NZ_BAAATF010000007.1"/>
</dbReference>
<keyword evidence="1" id="KW-0472">Membrane</keyword>
<evidence type="ECO:0000313" key="2">
    <source>
        <dbReference type="EMBL" id="MBA8807320.1"/>
    </source>
</evidence>
<dbReference type="InterPro" id="IPR025238">
    <property type="entry name" value="DUF4184"/>
</dbReference>
<protein>
    <submittedName>
        <fullName evidence="2">Uncharacterized protein</fullName>
    </submittedName>
</protein>
<evidence type="ECO:0000256" key="1">
    <source>
        <dbReference type="SAM" id="Phobius"/>
    </source>
</evidence>
<name>A0A7W3J6W8_9MICO</name>
<feature type="transmembrane region" description="Helical" evidence="1">
    <location>
        <begin position="257"/>
        <end position="283"/>
    </location>
</feature>
<feature type="transmembrane region" description="Helical" evidence="1">
    <location>
        <begin position="62"/>
        <end position="83"/>
    </location>
</feature>
<gene>
    <name evidence="2" type="ORF">FHX71_001262</name>
</gene>
<proteinExistence type="predicted"/>
<feature type="transmembrane region" description="Helical" evidence="1">
    <location>
        <begin position="174"/>
        <end position="192"/>
    </location>
</feature>
<sequence length="292" mass="30304">MPFTLSHPAAVLPFVRRPFSAAALVAGAVAPDLPYFARSMPVPVSAQSWYEPFMNATTSHSLAGAVTVSLPYALVLYGFLLAARRPVGGLLPGVVGAGSAGPGAGRRGADGRGEPGPTAAGVLLRRSAWVLLSLVIGIATHLVWDSFTHGDGYVVTHVPLLSATAFGDLTWARLLQHVSTVVGLVVIAVYLWRRRSRMPGWGAARQDASVRRATLRGLWAVVAVAVVGAVLGTVRWWSAGSSSDGVGFTPRDVVEGVLSDVATGAGAALIAALLLYVAVWWAVRGARAVGQG</sequence>
<dbReference type="Pfam" id="PF13803">
    <property type="entry name" value="DUF4184"/>
    <property type="match status" value="1"/>
</dbReference>
<reference evidence="2 3" key="1">
    <citation type="submission" date="2020-07" db="EMBL/GenBank/DDBJ databases">
        <title>Sequencing the genomes of 1000 actinobacteria strains.</title>
        <authorList>
            <person name="Klenk H.-P."/>
        </authorList>
    </citation>
    <scope>NUCLEOTIDE SEQUENCE [LARGE SCALE GENOMIC DNA]</scope>
    <source>
        <strain evidence="2 3">DSM 44121</strain>
    </source>
</reference>
<feature type="transmembrane region" description="Helical" evidence="1">
    <location>
        <begin position="128"/>
        <end position="144"/>
    </location>
</feature>
<feature type="transmembrane region" description="Helical" evidence="1">
    <location>
        <begin position="213"/>
        <end position="237"/>
    </location>
</feature>
<comment type="caution">
    <text evidence="2">The sequence shown here is derived from an EMBL/GenBank/DDBJ whole genome shotgun (WGS) entry which is preliminary data.</text>
</comment>
<dbReference type="Proteomes" id="UP000540568">
    <property type="component" value="Unassembled WGS sequence"/>
</dbReference>
<organism evidence="2 3">
    <name type="scientific">Promicromonospora sukumoe</name>
    <dbReference type="NCBI Taxonomy" id="88382"/>
    <lineage>
        <taxon>Bacteria</taxon>
        <taxon>Bacillati</taxon>
        <taxon>Actinomycetota</taxon>
        <taxon>Actinomycetes</taxon>
        <taxon>Micrococcales</taxon>
        <taxon>Promicromonosporaceae</taxon>
        <taxon>Promicromonospora</taxon>
    </lineage>
</organism>
<evidence type="ECO:0000313" key="3">
    <source>
        <dbReference type="Proteomes" id="UP000540568"/>
    </source>
</evidence>
<keyword evidence="3" id="KW-1185">Reference proteome</keyword>